<dbReference type="NCBIfam" id="TIGR02493">
    <property type="entry name" value="PFLA"/>
    <property type="match status" value="1"/>
</dbReference>
<keyword evidence="5" id="KW-0004">4Fe-4S</keyword>
<dbReference type="EMBL" id="BAABBA010000002">
    <property type="protein sequence ID" value="GAA4286080.1"/>
    <property type="molecule type" value="Genomic_DNA"/>
</dbReference>
<keyword evidence="13" id="KW-1185">Reference proteome</keyword>
<dbReference type="Pfam" id="PF04055">
    <property type="entry name" value="Radical_SAM"/>
    <property type="match status" value="1"/>
</dbReference>
<comment type="function">
    <text evidence="2">Activation of pyruvate formate-lyase under anaerobic conditions by generation of an organic free radical, using S-adenosylmethionine and reduced flavodoxin as cosubstrates to produce 5'-deoxy-adenosine.</text>
</comment>
<evidence type="ECO:0000256" key="2">
    <source>
        <dbReference type="ARBA" id="ARBA00003141"/>
    </source>
</evidence>
<organism evidence="12 13">
    <name type="scientific">Georgenia daeguensis</name>
    <dbReference type="NCBI Taxonomy" id="908355"/>
    <lineage>
        <taxon>Bacteria</taxon>
        <taxon>Bacillati</taxon>
        <taxon>Actinomycetota</taxon>
        <taxon>Actinomycetes</taxon>
        <taxon>Micrococcales</taxon>
        <taxon>Bogoriellaceae</taxon>
        <taxon>Georgenia</taxon>
    </lineage>
</organism>
<feature type="domain" description="Radical SAM core" evidence="11">
    <location>
        <begin position="74"/>
        <end position="296"/>
    </location>
</feature>
<dbReference type="InterPro" id="IPR034457">
    <property type="entry name" value="Organic_radical-activating"/>
</dbReference>
<evidence type="ECO:0000256" key="10">
    <source>
        <dbReference type="ARBA" id="ARBA00023014"/>
    </source>
</evidence>
<evidence type="ECO:0000313" key="13">
    <source>
        <dbReference type="Proteomes" id="UP001499841"/>
    </source>
</evidence>
<dbReference type="InterPro" id="IPR007197">
    <property type="entry name" value="rSAM"/>
</dbReference>
<evidence type="ECO:0000256" key="8">
    <source>
        <dbReference type="ARBA" id="ARBA00023002"/>
    </source>
</evidence>
<comment type="caution">
    <text evidence="12">The sequence shown here is derived from an EMBL/GenBank/DDBJ whole genome shotgun (WGS) entry which is preliminary data.</text>
</comment>
<dbReference type="SUPFAM" id="SSF102114">
    <property type="entry name" value="Radical SAM enzymes"/>
    <property type="match status" value="1"/>
</dbReference>
<dbReference type="PANTHER" id="PTHR30352:SF5">
    <property type="entry name" value="PYRUVATE FORMATE-LYASE 1-ACTIVATING ENZYME"/>
    <property type="match status" value="1"/>
</dbReference>
<accession>A0ABP8EQ66</accession>
<evidence type="ECO:0000259" key="11">
    <source>
        <dbReference type="PROSITE" id="PS51918"/>
    </source>
</evidence>
<keyword evidence="6" id="KW-0949">S-adenosyl-L-methionine</keyword>
<evidence type="ECO:0000313" key="12">
    <source>
        <dbReference type="EMBL" id="GAA4286080.1"/>
    </source>
</evidence>
<dbReference type="InterPro" id="IPR013785">
    <property type="entry name" value="Aldolase_TIM"/>
</dbReference>
<evidence type="ECO:0000256" key="3">
    <source>
        <dbReference type="ARBA" id="ARBA00009777"/>
    </source>
</evidence>
<proteinExistence type="inferred from homology"/>
<keyword evidence="9" id="KW-0408">Iron</keyword>
<dbReference type="SFLD" id="SFLDG01066">
    <property type="entry name" value="organic_radical-activating_enz"/>
    <property type="match status" value="1"/>
</dbReference>
<reference evidence="13" key="1">
    <citation type="journal article" date="2019" name="Int. J. Syst. Evol. Microbiol.">
        <title>The Global Catalogue of Microorganisms (GCM) 10K type strain sequencing project: providing services to taxonomists for standard genome sequencing and annotation.</title>
        <authorList>
            <consortium name="The Broad Institute Genomics Platform"/>
            <consortium name="The Broad Institute Genome Sequencing Center for Infectious Disease"/>
            <person name="Wu L."/>
            <person name="Ma J."/>
        </authorList>
    </citation>
    <scope>NUCLEOTIDE SEQUENCE [LARGE SCALE GENOMIC DNA]</scope>
    <source>
        <strain evidence="13">JCM 17459</strain>
    </source>
</reference>
<evidence type="ECO:0000256" key="4">
    <source>
        <dbReference type="ARBA" id="ARBA00021356"/>
    </source>
</evidence>
<evidence type="ECO:0000256" key="1">
    <source>
        <dbReference type="ARBA" id="ARBA00001966"/>
    </source>
</evidence>
<comment type="similarity">
    <text evidence="3">Belongs to the organic radical-activating enzymes family.</text>
</comment>
<sequence length="301" mass="32435">MTATLGEHAAGVVAPDGINGFYEPVPEDNVPRLRRAAGTAGIDVAAEMTHAEHVAAVRAGEIGSMHSWELVTAVDGPGTRLTVFLAGCPLRCLYCHNPDTLKMKDGEPVAVDTLLARVRRYLPVFRATGGGLTVSGGEPLMQPAFLGRLLRGAKEMGVHTTIDTSGLLGTHASDALLDDVDLVLLDIKSGLPGTYRRATGRDLAPTLDFSRRLAERGNAMWIRFVLVPGLTDAPENVAAVADHVATLPTVQRVEVLPFHQMGRDKWDRLGMAYELDGTPAPDTALVERVREQFRERGLTVY</sequence>
<dbReference type="SFLD" id="SFLDS00029">
    <property type="entry name" value="Radical_SAM"/>
    <property type="match status" value="1"/>
</dbReference>
<comment type="cofactor">
    <cofactor evidence="1">
        <name>[4Fe-4S] cluster</name>
        <dbReference type="ChEBI" id="CHEBI:49883"/>
    </cofactor>
</comment>
<keyword evidence="10" id="KW-0411">Iron-sulfur</keyword>
<evidence type="ECO:0000256" key="5">
    <source>
        <dbReference type="ARBA" id="ARBA00022485"/>
    </source>
</evidence>
<dbReference type="InterPro" id="IPR001989">
    <property type="entry name" value="Radical_activat_CS"/>
</dbReference>
<dbReference type="PROSITE" id="PS01087">
    <property type="entry name" value="RADICAL_ACTIVATING"/>
    <property type="match status" value="1"/>
</dbReference>
<dbReference type="Proteomes" id="UP001499841">
    <property type="component" value="Unassembled WGS sequence"/>
</dbReference>
<evidence type="ECO:0000256" key="6">
    <source>
        <dbReference type="ARBA" id="ARBA00022691"/>
    </source>
</evidence>
<dbReference type="CDD" id="cd01335">
    <property type="entry name" value="Radical_SAM"/>
    <property type="match status" value="1"/>
</dbReference>
<dbReference type="InterPro" id="IPR012838">
    <property type="entry name" value="PFL1_activating"/>
</dbReference>
<dbReference type="Gene3D" id="3.20.20.70">
    <property type="entry name" value="Aldolase class I"/>
    <property type="match status" value="1"/>
</dbReference>
<dbReference type="PANTHER" id="PTHR30352">
    <property type="entry name" value="PYRUVATE FORMATE-LYASE-ACTIVATING ENZYME"/>
    <property type="match status" value="1"/>
</dbReference>
<keyword evidence="7" id="KW-0479">Metal-binding</keyword>
<keyword evidence="12" id="KW-0670">Pyruvate</keyword>
<name>A0ABP8EQ66_9MICO</name>
<gene>
    <name evidence="12" type="primary">pflA</name>
    <name evidence="12" type="ORF">GCM10022262_04390</name>
</gene>
<protein>
    <recommendedName>
        <fullName evidence="4">Pyruvate formate-lyase-activating enzyme</fullName>
    </recommendedName>
</protein>
<dbReference type="InterPro" id="IPR058240">
    <property type="entry name" value="rSAM_sf"/>
</dbReference>
<keyword evidence="8" id="KW-0560">Oxidoreductase</keyword>
<dbReference type="PROSITE" id="PS51918">
    <property type="entry name" value="RADICAL_SAM"/>
    <property type="match status" value="1"/>
</dbReference>
<evidence type="ECO:0000256" key="7">
    <source>
        <dbReference type="ARBA" id="ARBA00022723"/>
    </source>
</evidence>
<evidence type="ECO:0000256" key="9">
    <source>
        <dbReference type="ARBA" id="ARBA00023004"/>
    </source>
</evidence>